<dbReference type="Pfam" id="PF01029">
    <property type="entry name" value="NusB"/>
    <property type="match status" value="1"/>
</dbReference>
<dbReference type="InterPro" id="IPR049560">
    <property type="entry name" value="MeTrfase_RsmB-F_NOP2_cat"/>
</dbReference>
<evidence type="ECO:0000259" key="7">
    <source>
        <dbReference type="PROSITE" id="PS51686"/>
    </source>
</evidence>
<comment type="similarity">
    <text evidence="5">Belongs to the class I-like SAM-binding methyltransferase superfamily. RsmB/NOP family.</text>
</comment>
<evidence type="ECO:0000256" key="4">
    <source>
        <dbReference type="ARBA" id="ARBA00022884"/>
    </source>
</evidence>
<accession>A0A0M9GKK5</accession>
<feature type="binding site" evidence="5">
    <location>
        <position position="350"/>
    </location>
    <ligand>
        <name>S-adenosyl-L-methionine</name>
        <dbReference type="ChEBI" id="CHEBI:59789"/>
    </ligand>
</feature>
<evidence type="ECO:0000313" key="9">
    <source>
        <dbReference type="Proteomes" id="UP000038011"/>
    </source>
</evidence>
<dbReference type="InterPro" id="IPR035926">
    <property type="entry name" value="NusB-like_sf"/>
</dbReference>
<dbReference type="PATRIC" id="fig|1514904.3.peg.2786"/>
<dbReference type="PRINTS" id="PR02008">
    <property type="entry name" value="RCMTFAMILY"/>
</dbReference>
<sequence>MNDQKSKRDEVRARNRKARRPNQSDTNNNRGEADKPGLAVRRTAHRLLGAIIETNTSFDALTDDTHGHPHYLSLSRRDRALLRAILMVALRFRTELSDVLDSFIDKPLPAGATALQTVLHVALAQILFLDVPDHSAVDLAVESANRDPRLKRFASLVNAVTRRAVRSKQKVLDKIANTAPRSSPWFSERLIEVYGAEKATAIEMMHRVEAPLDFTVKHPQDAEKWAAALGAELLPFGTLRRPHGDSDVSSLPGFDDGAWWVQDAAAALPAKLFGTLDGKRALDLCAAPGGKTAQLAAAGANVTALDMSANRLKRLNENLTRLGLQDNCETVVSSLFDFQPDGLFDAVLLDAPCSSTGTVRRHPDVPWTKTPQDISKLADLQARMLAKAAQFVAPEGVLIFSNCSLDPLEGEDVARAFAQAETMFEIVPVEGSAIAGLETCVTPEGFVRTTPADFNREGNADGSGLDGFFAAVFKRRG</sequence>
<feature type="region of interest" description="Disordered" evidence="6">
    <location>
        <begin position="1"/>
        <end position="39"/>
    </location>
</feature>
<dbReference type="RefSeq" id="WP_054000510.1">
    <property type="nucleotide sequence ID" value="NZ_JXMU01000042.1"/>
</dbReference>
<dbReference type="Gene3D" id="1.10.940.10">
    <property type="entry name" value="NusB-like"/>
    <property type="match status" value="1"/>
</dbReference>
<keyword evidence="3 5" id="KW-0949">S-adenosyl-L-methionine</keyword>
<dbReference type="CDD" id="cd02440">
    <property type="entry name" value="AdoMet_MTases"/>
    <property type="match status" value="1"/>
</dbReference>
<organism evidence="8 9">
    <name type="scientific">Ahrensia marina</name>
    <dbReference type="NCBI Taxonomy" id="1514904"/>
    <lineage>
        <taxon>Bacteria</taxon>
        <taxon>Pseudomonadati</taxon>
        <taxon>Pseudomonadota</taxon>
        <taxon>Alphaproteobacteria</taxon>
        <taxon>Hyphomicrobiales</taxon>
        <taxon>Ahrensiaceae</taxon>
        <taxon>Ahrensia</taxon>
    </lineage>
</organism>
<dbReference type="InterPro" id="IPR023267">
    <property type="entry name" value="RCMT"/>
</dbReference>
<dbReference type="PROSITE" id="PS51686">
    <property type="entry name" value="SAM_MT_RSMB_NOP"/>
    <property type="match status" value="1"/>
</dbReference>
<proteinExistence type="inferred from homology"/>
<dbReference type="Proteomes" id="UP000038011">
    <property type="component" value="Unassembled WGS sequence"/>
</dbReference>
<dbReference type="AlphaFoldDB" id="A0A0M9GKK5"/>
<dbReference type="STRING" id="1514904.SU32_16655"/>
<keyword evidence="2 5" id="KW-0808">Transferase</keyword>
<evidence type="ECO:0000256" key="5">
    <source>
        <dbReference type="PROSITE-ProRule" id="PRU01023"/>
    </source>
</evidence>
<reference evidence="8 9" key="1">
    <citation type="submission" date="2015-01" db="EMBL/GenBank/DDBJ databases">
        <title>Ahrensia donghaiensis sp. nov., a novel dimethylsulphoniopropionate-cleavage bacterium isolated from seawater and emended descriptions of the genus Ahrensia and Ahrensia kielensis.</title>
        <authorList>
            <person name="Liu J."/>
        </authorList>
    </citation>
    <scope>NUCLEOTIDE SEQUENCE [LARGE SCALE GENOMIC DNA]</scope>
    <source>
        <strain evidence="8 9">LZD062</strain>
    </source>
</reference>
<comment type="caution">
    <text evidence="8">The sequence shown here is derived from an EMBL/GenBank/DDBJ whole genome shotgun (WGS) entry which is preliminary data.</text>
</comment>
<dbReference type="GO" id="GO:0003723">
    <property type="term" value="F:RNA binding"/>
    <property type="evidence" value="ECO:0007669"/>
    <property type="project" value="UniProtKB-UniRule"/>
</dbReference>
<evidence type="ECO:0000256" key="2">
    <source>
        <dbReference type="ARBA" id="ARBA00022679"/>
    </source>
</evidence>
<evidence type="ECO:0000313" key="8">
    <source>
        <dbReference type="EMBL" id="KPA99902.1"/>
    </source>
</evidence>
<dbReference type="Gene3D" id="3.40.50.150">
    <property type="entry name" value="Vaccinia Virus protein VP39"/>
    <property type="match status" value="1"/>
</dbReference>
<dbReference type="GO" id="GO:0001510">
    <property type="term" value="P:RNA methylation"/>
    <property type="evidence" value="ECO:0007669"/>
    <property type="project" value="InterPro"/>
</dbReference>
<keyword evidence="4 5" id="KW-0694">RNA-binding</keyword>
<gene>
    <name evidence="8" type="ORF">SU32_16655</name>
</gene>
<evidence type="ECO:0000256" key="3">
    <source>
        <dbReference type="ARBA" id="ARBA00022691"/>
    </source>
</evidence>
<evidence type="ECO:0000256" key="1">
    <source>
        <dbReference type="ARBA" id="ARBA00022603"/>
    </source>
</evidence>
<dbReference type="Pfam" id="PF01189">
    <property type="entry name" value="Methyltr_RsmB-F"/>
    <property type="match status" value="1"/>
</dbReference>
<protein>
    <submittedName>
        <fullName evidence="8">MFS transporter</fullName>
    </submittedName>
</protein>
<keyword evidence="9" id="KW-1185">Reference proteome</keyword>
<dbReference type="PANTHER" id="PTHR22807">
    <property type="entry name" value="NOP2 YEAST -RELATED NOL1/NOP2/FMU SUN DOMAIN-CONTAINING"/>
    <property type="match status" value="1"/>
</dbReference>
<dbReference type="InterPro" id="IPR001678">
    <property type="entry name" value="MeTrfase_RsmB-F_NOP2_dom"/>
</dbReference>
<name>A0A0M9GKK5_9HYPH</name>
<dbReference type="OrthoDB" id="9810297at2"/>
<feature type="domain" description="SAM-dependent MTase RsmB/NOP-type" evidence="7">
    <location>
        <begin position="176"/>
        <end position="476"/>
    </location>
</feature>
<evidence type="ECO:0000256" key="6">
    <source>
        <dbReference type="SAM" id="MobiDB-lite"/>
    </source>
</evidence>
<dbReference type="InterPro" id="IPR006027">
    <property type="entry name" value="NusB_RsmB_TIM44"/>
</dbReference>
<dbReference type="InterPro" id="IPR029063">
    <property type="entry name" value="SAM-dependent_MTases_sf"/>
</dbReference>
<dbReference type="EMBL" id="JXMU01000042">
    <property type="protein sequence ID" value="KPA99902.1"/>
    <property type="molecule type" value="Genomic_DNA"/>
</dbReference>
<comment type="caution">
    <text evidence="5">Lacks conserved residue(s) required for the propagation of feature annotation.</text>
</comment>
<feature type="binding site" evidence="5">
    <location>
        <position position="306"/>
    </location>
    <ligand>
        <name>S-adenosyl-L-methionine</name>
        <dbReference type="ChEBI" id="CHEBI:59789"/>
    </ligand>
</feature>
<dbReference type="GO" id="GO:0008173">
    <property type="term" value="F:RNA methyltransferase activity"/>
    <property type="evidence" value="ECO:0007669"/>
    <property type="project" value="InterPro"/>
</dbReference>
<feature type="active site" description="Nucleophile" evidence="5">
    <location>
        <position position="403"/>
    </location>
</feature>
<dbReference type="SUPFAM" id="SSF48013">
    <property type="entry name" value="NusB-like"/>
    <property type="match status" value="1"/>
</dbReference>
<feature type="compositionally biased region" description="Basic and acidic residues" evidence="6">
    <location>
        <begin position="1"/>
        <end position="13"/>
    </location>
</feature>
<dbReference type="GO" id="GO:0006355">
    <property type="term" value="P:regulation of DNA-templated transcription"/>
    <property type="evidence" value="ECO:0007669"/>
    <property type="project" value="InterPro"/>
</dbReference>
<keyword evidence="1 5" id="KW-0489">Methyltransferase</keyword>
<feature type="compositionally biased region" description="Polar residues" evidence="6">
    <location>
        <begin position="21"/>
        <end position="30"/>
    </location>
</feature>
<dbReference type="SUPFAM" id="SSF53335">
    <property type="entry name" value="S-adenosyl-L-methionine-dependent methyltransferases"/>
    <property type="match status" value="1"/>
</dbReference>
<dbReference type="PANTHER" id="PTHR22807:SF61">
    <property type="entry name" value="NOL1_NOP2_SUN FAMILY PROTEIN _ ANTITERMINATION NUSB DOMAIN-CONTAINING PROTEIN"/>
    <property type="match status" value="1"/>
</dbReference>
<feature type="binding site" evidence="5">
    <location>
        <begin position="285"/>
        <end position="291"/>
    </location>
    <ligand>
        <name>S-adenosyl-L-methionine</name>
        <dbReference type="ChEBI" id="CHEBI:59789"/>
    </ligand>
</feature>